<dbReference type="InterPro" id="IPR032466">
    <property type="entry name" value="Metal_Hydrolase"/>
</dbReference>
<sequence>MAASYIGIYGSTSGEVLFSMRSPGFIDIQLNGAYGFDFSVYEDDASYREGMKLVAERIVETGVTALLPTLITQEKTLYPKLLSLLQPFSTPTSANLLGWHAEGPFLNHAKRGAHCPSYLLTAPEGAKSFEDIYGEENLAENEDWLMASGGQGAGVRIITAAPEIEGVINAIANLSKRGIIFSIGHSVASSEVATTAVRYGASLITHLFNAMPQLHHRDPSIIGLLGASPHLSSPLSALPSYPIHQSSCTTKAVPVPAKTYNSSEALDNSVMPPLSPFDYESASLVFETQSLGGEVTPPTLGSRSELHLDKGQVADMAFVRPFYGMIVDGIHCHPNSVRVSPEIFGALPSH</sequence>
<comment type="caution">
    <text evidence="2">The sequence shown here is derived from an EMBL/GenBank/DDBJ whole genome shotgun (WGS) entry which is preliminary data.</text>
</comment>
<evidence type="ECO:0000313" key="2">
    <source>
        <dbReference type="EMBL" id="KAG5652838.1"/>
    </source>
</evidence>
<dbReference type="AlphaFoldDB" id="A0A9P7GMJ2"/>
<reference evidence="2" key="1">
    <citation type="submission" date="2021-02" db="EMBL/GenBank/DDBJ databases">
        <authorList>
            <person name="Nieuwenhuis M."/>
            <person name="Van De Peppel L.J.J."/>
        </authorList>
    </citation>
    <scope>NUCLEOTIDE SEQUENCE</scope>
    <source>
        <strain evidence="2">D49</strain>
    </source>
</reference>
<keyword evidence="1" id="KW-0378">Hydrolase</keyword>
<protein>
    <recommendedName>
        <fullName evidence="4">N-acetylglucosamine-6-phosphate deacetylase</fullName>
    </recommendedName>
</protein>
<dbReference type="Proteomes" id="UP000717328">
    <property type="component" value="Unassembled WGS sequence"/>
</dbReference>
<accession>A0A9P7GMJ2</accession>
<keyword evidence="3" id="KW-1185">Reference proteome</keyword>
<evidence type="ECO:0000256" key="1">
    <source>
        <dbReference type="ARBA" id="ARBA00022801"/>
    </source>
</evidence>
<dbReference type="PANTHER" id="PTHR11113:SF14">
    <property type="entry name" value="N-ACETYLGLUCOSAMINE-6-PHOSPHATE DEACETYLASE"/>
    <property type="match status" value="1"/>
</dbReference>
<dbReference type="SUPFAM" id="SSF51556">
    <property type="entry name" value="Metallo-dependent hydrolases"/>
    <property type="match status" value="1"/>
</dbReference>
<evidence type="ECO:0008006" key="4">
    <source>
        <dbReference type="Google" id="ProtNLM"/>
    </source>
</evidence>
<dbReference type="GO" id="GO:0008448">
    <property type="term" value="F:N-acetylglucosamine-6-phosphate deacetylase activity"/>
    <property type="evidence" value="ECO:0007669"/>
    <property type="project" value="TreeGrafter"/>
</dbReference>
<proteinExistence type="predicted"/>
<dbReference type="EMBL" id="JABCKI010000093">
    <property type="protein sequence ID" value="KAG5652838.1"/>
    <property type="molecule type" value="Genomic_DNA"/>
</dbReference>
<name>A0A9P7GMJ2_9AGAR</name>
<dbReference type="GO" id="GO:0006046">
    <property type="term" value="P:N-acetylglucosamine catabolic process"/>
    <property type="evidence" value="ECO:0007669"/>
    <property type="project" value="TreeGrafter"/>
</dbReference>
<reference evidence="2" key="2">
    <citation type="submission" date="2021-10" db="EMBL/GenBank/DDBJ databases">
        <title>Phylogenomics reveals ancestral predisposition of the termite-cultivated fungus Termitomyces towards a domesticated lifestyle.</title>
        <authorList>
            <person name="Auxier B."/>
            <person name="Grum-Grzhimaylo A."/>
            <person name="Cardenas M.E."/>
            <person name="Lodge J.D."/>
            <person name="Laessoe T."/>
            <person name="Pedersen O."/>
            <person name="Smith M.E."/>
            <person name="Kuyper T.W."/>
            <person name="Franco-Molano E.A."/>
            <person name="Baroni T.J."/>
            <person name="Aanen D.K."/>
        </authorList>
    </citation>
    <scope>NUCLEOTIDE SEQUENCE</scope>
    <source>
        <strain evidence="2">D49</strain>
    </source>
</reference>
<evidence type="ECO:0000313" key="3">
    <source>
        <dbReference type="Proteomes" id="UP000717328"/>
    </source>
</evidence>
<gene>
    <name evidence="2" type="ORF">H0H81_003400</name>
</gene>
<organism evidence="2 3">
    <name type="scientific">Sphagnurus paluster</name>
    <dbReference type="NCBI Taxonomy" id="117069"/>
    <lineage>
        <taxon>Eukaryota</taxon>
        <taxon>Fungi</taxon>
        <taxon>Dikarya</taxon>
        <taxon>Basidiomycota</taxon>
        <taxon>Agaricomycotina</taxon>
        <taxon>Agaricomycetes</taxon>
        <taxon>Agaricomycetidae</taxon>
        <taxon>Agaricales</taxon>
        <taxon>Tricholomatineae</taxon>
        <taxon>Lyophyllaceae</taxon>
        <taxon>Sphagnurus</taxon>
    </lineage>
</organism>
<dbReference type="PANTHER" id="PTHR11113">
    <property type="entry name" value="N-ACETYLGLUCOSAMINE-6-PHOSPHATE DEACETYLASE"/>
    <property type="match status" value="1"/>
</dbReference>
<dbReference type="Gene3D" id="3.20.20.140">
    <property type="entry name" value="Metal-dependent hydrolases"/>
    <property type="match status" value="1"/>
</dbReference>
<dbReference type="OrthoDB" id="10264777at2759"/>